<name>A0A3B0RLA7_9ZZZZ</name>
<accession>A0A3B0RLA7</accession>
<sequence length="72" mass="7813">MTDKKSCDSHGHSSHASCEKLQKITLNLEEDQVAVLKELAAQYSKDLNQRWSVSAVARVAVGAFLAGIGRIT</sequence>
<dbReference type="EMBL" id="UOEA01000084">
    <property type="protein sequence ID" value="VAV85313.1"/>
    <property type="molecule type" value="Genomic_DNA"/>
</dbReference>
<dbReference type="AlphaFoldDB" id="A0A3B0RLA7"/>
<gene>
    <name evidence="1" type="ORF">MNBD_DELTA01-1228</name>
</gene>
<proteinExistence type="predicted"/>
<evidence type="ECO:0000313" key="1">
    <source>
        <dbReference type="EMBL" id="VAV85313.1"/>
    </source>
</evidence>
<reference evidence="1" key="1">
    <citation type="submission" date="2018-06" db="EMBL/GenBank/DDBJ databases">
        <authorList>
            <person name="Zhirakovskaya E."/>
        </authorList>
    </citation>
    <scope>NUCLEOTIDE SEQUENCE</scope>
</reference>
<organism evidence="1">
    <name type="scientific">hydrothermal vent metagenome</name>
    <dbReference type="NCBI Taxonomy" id="652676"/>
    <lineage>
        <taxon>unclassified sequences</taxon>
        <taxon>metagenomes</taxon>
        <taxon>ecological metagenomes</taxon>
    </lineage>
</organism>
<protein>
    <submittedName>
        <fullName evidence="1">Uncharacterized protein</fullName>
    </submittedName>
</protein>